<dbReference type="SUPFAM" id="SSF51905">
    <property type="entry name" value="FAD/NAD(P)-binding domain"/>
    <property type="match status" value="1"/>
</dbReference>
<dbReference type="Gene3D" id="3.50.50.60">
    <property type="entry name" value="FAD/NAD(P)-binding domain"/>
    <property type="match status" value="1"/>
</dbReference>
<gene>
    <name evidence="1" type="ORF">AKJ39_01390</name>
</gene>
<organism evidence="1 2">
    <name type="scientific">candidate division MSBL1 archaeon SCGC-AAA259J03</name>
    <dbReference type="NCBI Taxonomy" id="1698269"/>
    <lineage>
        <taxon>Archaea</taxon>
        <taxon>Methanobacteriati</taxon>
        <taxon>Methanobacteriota</taxon>
        <taxon>candidate division MSBL1</taxon>
    </lineage>
</organism>
<name>A0A656Z068_9EURY</name>
<dbReference type="InterPro" id="IPR036188">
    <property type="entry name" value="FAD/NAD-bd_sf"/>
</dbReference>
<sequence>MEDRMDVCIVGAGPAGVYSSYLLSNAHNVWVFDKKRKNRLWNDCAWGTGRRELDYFCDVLKLKPEDYVLHEAEEIISNVFYNKVERPRPH</sequence>
<reference evidence="1 2" key="1">
    <citation type="journal article" date="2016" name="Sci. Rep.">
        <title>Metabolic traits of an uncultured archaeal lineage -MSBL1- from brine pools of the Red Sea.</title>
        <authorList>
            <person name="Mwirichia R."/>
            <person name="Alam I."/>
            <person name="Rashid M."/>
            <person name="Vinu M."/>
            <person name="Ba-Alawi W."/>
            <person name="Anthony Kamau A."/>
            <person name="Kamanda Ngugi D."/>
            <person name="Goker M."/>
            <person name="Klenk H.P."/>
            <person name="Bajic V."/>
            <person name="Stingl U."/>
        </authorList>
    </citation>
    <scope>NUCLEOTIDE SEQUENCE [LARGE SCALE GENOMIC DNA]</scope>
    <source>
        <strain evidence="1">SCGC-AAA259J03</strain>
    </source>
</reference>
<proteinExistence type="predicted"/>
<dbReference type="Proteomes" id="UP000070257">
    <property type="component" value="Unassembled WGS sequence"/>
</dbReference>
<evidence type="ECO:0000313" key="2">
    <source>
        <dbReference type="Proteomes" id="UP000070257"/>
    </source>
</evidence>
<comment type="caution">
    <text evidence="1">The sequence shown here is derived from an EMBL/GenBank/DDBJ whole genome shotgun (WGS) entry which is preliminary data.</text>
</comment>
<protein>
    <submittedName>
        <fullName evidence="1">Uncharacterized protein</fullName>
    </submittedName>
</protein>
<dbReference type="AlphaFoldDB" id="A0A656Z068"/>
<keyword evidence="2" id="KW-1185">Reference proteome</keyword>
<evidence type="ECO:0000313" key="1">
    <source>
        <dbReference type="EMBL" id="KXA98629.1"/>
    </source>
</evidence>
<dbReference type="EMBL" id="LHXT01000012">
    <property type="protein sequence ID" value="KXA98629.1"/>
    <property type="molecule type" value="Genomic_DNA"/>
</dbReference>
<accession>A0A656Z068</accession>